<dbReference type="AlphaFoldDB" id="K0S451"/>
<protein>
    <submittedName>
        <fullName evidence="2">Uncharacterized protein</fullName>
    </submittedName>
</protein>
<dbReference type="Proteomes" id="UP000266841">
    <property type="component" value="Unassembled WGS sequence"/>
</dbReference>
<gene>
    <name evidence="2" type="ORF">THAOC_18696</name>
</gene>
<organism evidence="2 3">
    <name type="scientific">Thalassiosira oceanica</name>
    <name type="common">Marine diatom</name>
    <dbReference type="NCBI Taxonomy" id="159749"/>
    <lineage>
        <taxon>Eukaryota</taxon>
        <taxon>Sar</taxon>
        <taxon>Stramenopiles</taxon>
        <taxon>Ochrophyta</taxon>
        <taxon>Bacillariophyta</taxon>
        <taxon>Coscinodiscophyceae</taxon>
        <taxon>Thalassiosirophycidae</taxon>
        <taxon>Thalassiosirales</taxon>
        <taxon>Thalassiosiraceae</taxon>
        <taxon>Thalassiosira</taxon>
    </lineage>
</organism>
<evidence type="ECO:0000313" key="2">
    <source>
        <dbReference type="EMBL" id="EJK60888.1"/>
    </source>
</evidence>
<dbReference type="EMBL" id="AGNL01020608">
    <property type="protein sequence ID" value="EJK60888.1"/>
    <property type="molecule type" value="Genomic_DNA"/>
</dbReference>
<accession>K0S451</accession>
<feature type="non-terminal residue" evidence="2">
    <location>
        <position position="340"/>
    </location>
</feature>
<reference evidence="2 3" key="1">
    <citation type="journal article" date="2012" name="Genome Biol.">
        <title>Genome and low-iron response of an oceanic diatom adapted to chronic iron limitation.</title>
        <authorList>
            <person name="Lommer M."/>
            <person name="Specht M."/>
            <person name="Roy A.S."/>
            <person name="Kraemer L."/>
            <person name="Andreson R."/>
            <person name="Gutowska M.A."/>
            <person name="Wolf J."/>
            <person name="Bergner S.V."/>
            <person name="Schilhabel M.B."/>
            <person name="Klostermeier U.C."/>
            <person name="Beiko R.G."/>
            <person name="Rosenstiel P."/>
            <person name="Hippler M."/>
            <person name="Laroche J."/>
        </authorList>
    </citation>
    <scope>NUCLEOTIDE SEQUENCE [LARGE SCALE GENOMIC DNA]</scope>
    <source>
        <strain evidence="2 3">CCMP1005</strain>
    </source>
</reference>
<feature type="region of interest" description="Disordered" evidence="1">
    <location>
        <begin position="143"/>
        <end position="162"/>
    </location>
</feature>
<name>K0S451_THAOC</name>
<comment type="caution">
    <text evidence="2">The sequence shown here is derived from an EMBL/GenBank/DDBJ whole genome shotgun (WGS) entry which is preliminary data.</text>
</comment>
<evidence type="ECO:0000313" key="3">
    <source>
        <dbReference type="Proteomes" id="UP000266841"/>
    </source>
</evidence>
<proteinExistence type="predicted"/>
<evidence type="ECO:0000256" key="1">
    <source>
        <dbReference type="SAM" id="MobiDB-lite"/>
    </source>
</evidence>
<sequence length="340" mass="39078">MSLRMDDLFAHLDFDWSLDSFVIPLCDSDRCGAIPSDVDLKVWINSRPNKTFQSLPPESVSPVPSTNYLLRRQYIWSNTPLKPTQDVALKWFPQSVVDPHELKIYLNKYCRDLGFSLVVKYNKIMKNGKYRKIQMSCNRGRQYVDQMGQRSRERSSKATIKTTKPTTKEHVCGFYLTVYLRVSDGRCFVKKNQNTCWHHSHHTQVPRSLMREGAESLSNKTLETVEKMLEKNMPTNFVKEFIAIEDDIKLSDGSIEAIRRQVAMNDFEGDSSGEKLVNDLTKKEGTEFVMLTGSFDQAMQQTRVNMTRRKVLAHNKLSAPQKQSVDVDKLGNGASDHVRN</sequence>
<feature type="region of interest" description="Disordered" evidence="1">
    <location>
        <begin position="318"/>
        <end position="340"/>
    </location>
</feature>
<keyword evidence="3" id="KW-1185">Reference proteome</keyword>